<dbReference type="RefSeq" id="XP_024703400.1">
    <property type="nucleotide sequence ID" value="XM_024853376.1"/>
</dbReference>
<evidence type="ECO:0000313" key="3">
    <source>
        <dbReference type="Proteomes" id="UP000234275"/>
    </source>
</evidence>
<dbReference type="AlphaFoldDB" id="A0A2I2G5E0"/>
<keyword evidence="1" id="KW-0175">Coiled coil</keyword>
<protein>
    <submittedName>
        <fullName evidence="2">Uncharacterized protein</fullName>
    </submittedName>
</protein>
<sequence>MDDLTMEVEGCSAAGLPFGRNKKGSSFHPQEEEIHQEQHDWLGILKHMDQYQSQLWRDVEDRVGDLKCLEHSFSKLMHDKDEKLQQKEHELGKLRRENEKLKSENHDLRRQLSSTVPVSQISDTTIQDEVILIYQTVSDFAEGFPDVANFQMSFAYAAWRLGIENKIYSSFHEFTQASSAKPELLAYITFRYLWKYLFKRLLAMVSTDQNFLRHMQNETRISEATYGMYTSADWQDDRN</sequence>
<dbReference type="EMBL" id="MSFO01000005">
    <property type="protein sequence ID" value="PLB48098.1"/>
    <property type="molecule type" value="Genomic_DNA"/>
</dbReference>
<comment type="caution">
    <text evidence="2">The sequence shown here is derived from an EMBL/GenBank/DDBJ whole genome shotgun (WGS) entry which is preliminary data.</text>
</comment>
<organism evidence="2 3">
    <name type="scientific">Aspergillus steynii IBT 23096</name>
    <dbReference type="NCBI Taxonomy" id="1392250"/>
    <lineage>
        <taxon>Eukaryota</taxon>
        <taxon>Fungi</taxon>
        <taxon>Dikarya</taxon>
        <taxon>Ascomycota</taxon>
        <taxon>Pezizomycotina</taxon>
        <taxon>Eurotiomycetes</taxon>
        <taxon>Eurotiomycetidae</taxon>
        <taxon>Eurotiales</taxon>
        <taxon>Aspergillaceae</taxon>
        <taxon>Aspergillus</taxon>
        <taxon>Aspergillus subgen. Circumdati</taxon>
    </lineage>
</organism>
<gene>
    <name evidence="2" type="ORF">P170DRAFT_476743</name>
</gene>
<proteinExistence type="predicted"/>
<dbReference type="GeneID" id="36561074"/>
<reference evidence="2 3" key="1">
    <citation type="submission" date="2016-12" db="EMBL/GenBank/DDBJ databases">
        <title>The genomes of Aspergillus section Nigri reveals drivers in fungal speciation.</title>
        <authorList>
            <consortium name="DOE Joint Genome Institute"/>
            <person name="Vesth T.C."/>
            <person name="Nybo J."/>
            <person name="Theobald S."/>
            <person name="Brandl J."/>
            <person name="Frisvad J.C."/>
            <person name="Nielsen K.F."/>
            <person name="Lyhne E.K."/>
            <person name="Kogle M.E."/>
            <person name="Kuo A."/>
            <person name="Riley R."/>
            <person name="Clum A."/>
            <person name="Nolan M."/>
            <person name="Lipzen A."/>
            <person name="Salamov A."/>
            <person name="Henrissat B."/>
            <person name="Wiebenga A."/>
            <person name="De Vries R.P."/>
            <person name="Grigoriev I.V."/>
            <person name="Mortensen U.H."/>
            <person name="Andersen M.R."/>
            <person name="Baker S.E."/>
        </authorList>
    </citation>
    <scope>NUCLEOTIDE SEQUENCE [LARGE SCALE GENOMIC DNA]</scope>
    <source>
        <strain evidence="2 3">IBT 23096</strain>
    </source>
</reference>
<evidence type="ECO:0000313" key="2">
    <source>
        <dbReference type="EMBL" id="PLB48098.1"/>
    </source>
</evidence>
<feature type="coiled-coil region" evidence="1">
    <location>
        <begin position="77"/>
        <end position="111"/>
    </location>
</feature>
<dbReference type="VEuPathDB" id="FungiDB:P170DRAFT_476743"/>
<dbReference type="Proteomes" id="UP000234275">
    <property type="component" value="Unassembled WGS sequence"/>
</dbReference>
<evidence type="ECO:0000256" key="1">
    <source>
        <dbReference type="SAM" id="Coils"/>
    </source>
</evidence>
<keyword evidence="3" id="KW-1185">Reference proteome</keyword>
<name>A0A2I2G5E0_9EURO</name>
<accession>A0A2I2G5E0</accession>